<feature type="region of interest" description="Disordered" evidence="1">
    <location>
        <begin position="155"/>
        <end position="174"/>
    </location>
</feature>
<accession>A0A061S1I3</accession>
<dbReference type="InterPro" id="IPR032698">
    <property type="entry name" value="SirB1_N"/>
</dbReference>
<protein>
    <recommendedName>
        <fullName evidence="2">Protein SirB1 N-terminal domain-containing protein</fullName>
    </recommendedName>
</protein>
<organism evidence="3">
    <name type="scientific">Tetraselmis sp. GSL018</name>
    <dbReference type="NCBI Taxonomy" id="582737"/>
    <lineage>
        <taxon>Eukaryota</taxon>
        <taxon>Viridiplantae</taxon>
        <taxon>Chlorophyta</taxon>
        <taxon>core chlorophytes</taxon>
        <taxon>Chlorodendrophyceae</taxon>
        <taxon>Chlorodendrales</taxon>
        <taxon>Chlorodendraceae</taxon>
        <taxon>Tetraselmis</taxon>
    </lineage>
</organism>
<feature type="domain" description="Protein SirB1 N-terminal" evidence="2">
    <location>
        <begin position="177"/>
        <end position="274"/>
    </location>
</feature>
<evidence type="ECO:0000259" key="2">
    <source>
        <dbReference type="Pfam" id="PF13369"/>
    </source>
</evidence>
<proteinExistence type="predicted"/>
<gene>
    <name evidence="3" type="ORF">TSPGSL018_13756</name>
</gene>
<name>A0A061S1I3_9CHLO</name>
<dbReference type="Pfam" id="PF13369">
    <property type="entry name" value="Transglut_core2"/>
    <property type="match status" value="1"/>
</dbReference>
<evidence type="ECO:0000256" key="1">
    <source>
        <dbReference type="SAM" id="MobiDB-lite"/>
    </source>
</evidence>
<evidence type="ECO:0000313" key="3">
    <source>
        <dbReference type="EMBL" id="JAC79022.1"/>
    </source>
</evidence>
<dbReference type="EMBL" id="GBEZ01006372">
    <property type="protein sequence ID" value="JAC79022.1"/>
    <property type="molecule type" value="Transcribed_RNA"/>
</dbReference>
<sequence length="405" mass="43974">MATTEGSRHVALTLYRSLFRLSREYRNARIPLVGVSPLGYDSFAWMKTPKELHEATLQQGEVVKNLFHSTRSQTDINAALDGGFAVLRTLRKQLRVLEGASEEAREALAAWSSLLEATRSQMRGLPEGAARGRAGVESVERAALQLCALSRPPAPLWEDDAGGSRGDAEADEEARAASAELDRIALAVRESFPDRFPGAGACPDGSEAARKSQLEAISEVLFTRERFRSLPVEWVYDGLDPLLLTRVLEKRNAVPIAVAILYQAVASRLGVPSALCQATWHHVDASLSISGAASLPPDPEVWLLCVPTAGGGALAVEPGRKGRLLSAERRAELFPMARPRTSTTLADAVSLWAALARTAVIARQRRGGESEEVADWLYQLLALDPEAPEWEFMLSHEGGLREADP</sequence>
<dbReference type="AlphaFoldDB" id="A0A061S1I3"/>
<reference evidence="3" key="1">
    <citation type="submission" date="2014-05" db="EMBL/GenBank/DDBJ databases">
        <title>The transcriptome of the halophilic microalga Tetraselmis sp. GSL018 isolated from the Great Salt Lake, Utah.</title>
        <authorList>
            <person name="Jinkerson R.E."/>
            <person name="D'Adamo S."/>
            <person name="Posewitz M.C."/>
        </authorList>
    </citation>
    <scope>NUCLEOTIDE SEQUENCE</scope>
    <source>
        <strain evidence="3">GSL018</strain>
    </source>
</reference>